<reference evidence="2" key="1">
    <citation type="submission" date="2015-10" db="EMBL/GenBank/DDBJ databases">
        <authorList>
            <person name="Regsiter A."/>
            <person name="william w."/>
        </authorList>
    </citation>
    <scope>NUCLEOTIDE SEQUENCE</scope>
    <source>
        <strain evidence="2">Montdore</strain>
    </source>
</reference>
<evidence type="ECO:0000256" key="1">
    <source>
        <dbReference type="SAM" id="MobiDB-lite"/>
    </source>
</evidence>
<gene>
    <name evidence="2" type="ORF">GSTUAT00001849001</name>
</gene>
<dbReference type="EMBL" id="LN890962">
    <property type="protein sequence ID" value="CUS14119.1"/>
    <property type="molecule type" value="Genomic_DNA"/>
</dbReference>
<protein>
    <submittedName>
        <fullName evidence="2">Uncharacterized protein</fullName>
    </submittedName>
</protein>
<proteinExistence type="predicted"/>
<accession>A0A292Q2V6</accession>
<evidence type="ECO:0000313" key="2">
    <source>
        <dbReference type="EMBL" id="CUS14119.1"/>
    </source>
</evidence>
<feature type="compositionally biased region" description="Basic and acidic residues" evidence="1">
    <location>
        <begin position="38"/>
        <end position="54"/>
    </location>
</feature>
<organism evidence="2 3">
    <name type="scientific">Tuber aestivum</name>
    <name type="common">summer truffle</name>
    <dbReference type="NCBI Taxonomy" id="59557"/>
    <lineage>
        <taxon>Eukaryota</taxon>
        <taxon>Fungi</taxon>
        <taxon>Dikarya</taxon>
        <taxon>Ascomycota</taxon>
        <taxon>Pezizomycotina</taxon>
        <taxon>Pezizomycetes</taxon>
        <taxon>Pezizales</taxon>
        <taxon>Tuberaceae</taxon>
        <taxon>Tuber</taxon>
    </lineage>
</organism>
<dbReference type="InterPro" id="IPR036629">
    <property type="entry name" value="YjbJ_sf"/>
</dbReference>
<feature type="compositionally biased region" description="Basic and acidic residues" evidence="1">
    <location>
        <begin position="156"/>
        <end position="175"/>
    </location>
</feature>
<dbReference type="Proteomes" id="UP001412239">
    <property type="component" value="Unassembled WGS sequence"/>
</dbReference>
<dbReference type="AlphaFoldDB" id="A0A292Q2V6"/>
<dbReference type="SUPFAM" id="SSF69047">
    <property type="entry name" value="Hypothetical protein YjbJ"/>
    <property type="match status" value="1"/>
</dbReference>
<feature type="compositionally biased region" description="Polar residues" evidence="1">
    <location>
        <begin position="143"/>
        <end position="155"/>
    </location>
</feature>
<feature type="compositionally biased region" description="Basic and acidic residues" evidence="1">
    <location>
        <begin position="102"/>
        <end position="111"/>
    </location>
</feature>
<dbReference type="PANTHER" id="PTHR40460">
    <property type="entry name" value="CHROMOSOME 1, WHOLE GENOME SHOTGUN SEQUENCE"/>
    <property type="match status" value="1"/>
</dbReference>
<keyword evidence="3" id="KW-1185">Reference proteome</keyword>
<dbReference type="Gene3D" id="1.10.1470.10">
    <property type="entry name" value="YjbJ"/>
    <property type="match status" value="1"/>
</dbReference>
<dbReference type="PANTHER" id="PTHR40460:SF1">
    <property type="entry name" value="CSBD-LIKE DOMAIN-CONTAINING PROTEIN"/>
    <property type="match status" value="1"/>
</dbReference>
<evidence type="ECO:0000313" key="3">
    <source>
        <dbReference type="Proteomes" id="UP001412239"/>
    </source>
</evidence>
<feature type="region of interest" description="Disordered" evidence="1">
    <location>
        <begin position="142"/>
        <end position="175"/>
    </location>
</feature>
<name>A0A292Q2V6_9PEZI</name>
<feature type="region of interest" description="Disordered" evidence="1">
    <location>
        <begin position="28"/>
        <end position="128"/>
    </location>
</feature>
<sequence length="175" mass="17954">MSGTGDSQPSTLKSYANSGIAAVQGAVGSLTGNPVDQRQAEDKSAHAESERDASHVAAKAGPFNLSSSGAATIDNKDRRDGKSNQIIGSGKEFVGNTIGSDSLKREGRDQNTEGQGQEAAGQLKDFAEGAADRVTGTIGAAASSLTGNTQAQSDFENQHDKGKTSQRSVEAEAQK</sequence>